<dbReference type="Gene3D" id="1.10.150.20">
    <property type="entry name" value="5' to 3' exonuclease, C-terminal subdomain"/>
    <property type="match status" value="1"/>
</dbReference>
<evidence type="ECO:0000256" key="13">
    <source>
        <dbReference type="HAMAP-Rule" id="MF_03140"/>
    </source>
</evidence>
<dbReference type="GO" id="GO:0008409">
    <property type="term" value="F:5'-3' exonuclease activity"/>
    <property type="evidence" value="ECO:0007669"/>
    <property type="project" value="UniProtKB-UniRule"/>
</dbReference>
<keyword evidence="4 13" id="KW-0479">Metal-binding</keyword>
<keyword evidence="1 13" id="KW-0597">Phosphoprotein</keyword>
<keyword evidence="2 13" id="KW-0235">DNA replication</keyword>
<feature type="domain" description="XPG-I" evidence="15">
    <location>
        <begin position="147"/>
        <end position="219"/>
    </location>
</feature>
<name>A0A409VB34_9AGAR</name>
<dbReference type="PROSITE" id="PS00842">
    <property type="entry name" value="XPG_2"/>
    <property type="match status" value="1"/>
</dbReference>
<protein>
    <recommendedName>
        <fullName evidence="13">Flap endonuclease 1</fullName>
        <shortName evidence="13">FEN-1</shortName>
        <ecNumber evidence="13">3.1.-.-</ecNumber>
    </recommendedName>
    <alternativeName>
        <fullName evidence="13">Flap structure-specific endonuclease 1</fullName>
    </alternativeName>
</protein>
<accession>A0A409VB34</accession>
<dbReference type="PANTHER" id="PTHR11081:SF9">
    <property type="entry name" value="FLAP ENDONUCLEASE 1"/>
    <property type="match status" value="1"/>
</dbReference>
<feature type="compositionally biased region" description="Basic residues" evidence="14">
    <location>
        <begin position="290"/>
        <end position="304"/>
    </location>
</feature>
<dbReference type="GO" id="GO:0017108">
    <property type="term" value="F:5'-flap endonuclease activity"/>
    <property type="evidence" value="ECO:0007669"/>
    <property type="project" value="UniProtKB-UniRule"/>
</dbReference>
<dbReference type="Gene3D" id="3.40.50.1010">
    <property type="entry name" value="5'-nuclease"/>
    <property type="match status" value="1"/>
</dbReference>
<dbReference type="InterPro" id="IPR006085">
    <property type="entry name" value="XPG_DNA_repair_N"/>
</dbReference>
<dbReference type="GO" id="GO:0005730">
    <property type="term" value="C:nucleolus"/>
    <property type="evidence" value="ECO:0007669"/>
    <property type="project" value="UniProtKB-SubCell"/>
</dbReference>
<evidence type="ECO:0000256" key="11">
    <source>
        <dbReference type="ARBA" id="ARBA00023204"/>
    </source>
</evidence>
<dbReference type="InParanoid" id="A0A409VB34"/>
<keyword evidence="7 13" id="KW-0378">Hydrolase</keyword>
<dbReference type="InterPro" id="IPR029060">
    <property type="entry name" value="PIN-like_dom_sf"/>
</dbReference>
<keyword evidence="9 13" id="KW-0460">Magnesium</keyword>
<feature type="compositionally biased region" description="Basic and acidic residues" evidence="14">
    <location>
        <begin position="386"/>
        <end position="417"/>
    </location>
</feature>
<comment type="subcellular location">
    <subcellularLocation>
        <location evidence="13">Nucleus</location>
        <location evidence="13">Nucleolus</location>
    </subcellularLocation>
    <subcellularLocation>
        <location evidence="13">Nucleus</location>
        <location evidence="13">Nucleoplasm</location>
    </subcellularLocation>
    <subcellularLocation>
        <location evidence="13">Mitochondrion</location>
    </subcellularLocation>
    <text evidence="13">Resides mostly in the nucleoli and relocalizes to the nucleoplasm upon DNA damage.</text>
</comment>
<evidence type="ECO:0000256" key="14">
    <source>
        <dbReference type="SAM" id="MobiDB-lite"/>
    </source>
</evidence>
<comment type="cofactor">
    <cofactor evidence="13">
        <name>Mg(2+)</name>
        <dbReference type="ChEBI" id="CHEBI:18420"/>
    </cofactor>
    <text evidence="13">Binds 2 magnesium ions per subunit. They probably participate in the reaction catalyzed by the enzyme. May bind an additional third magnesium ion after substrate binding.</text>
</comment>
<keyword evidence="11 13" id="KW-0234">DNA repair</keyword>
<dbReference type="Pfam" id="PF00867">
    <property type="entry name" value="XPG_I"/>
    <property type="match status" value="1"/>
</dbReference>
<sequence length="423" mass="46997">MGIKGLTPLLNEHAPNSIKEHDIKTLFGRKVAIDASMSIYQFLIAVRQRDGETLTNDAGETTSHLIGFFYRTIRIVENGIKPAYVFDGKPPEMKKGVLAKRFERREEAKEEGEEAKETGTAQDLDRFSRRTVKVTREHNEECRRLLKLMGIPVVVAPSEAEAQCAELARGGKVYAAGSEDMDTLTFKAPILFRHLTFSEAKKAPISEINLQAALEGLDMNMEQACVGPKSALKLIKEHGSLKAVVEHLREKSESKKAAANDSDGESEVEEPAPTSDIEMPDDDDEEEKPKKAKATKAKGKKKGKGGVQMPEEWPWEDAKKIFMNPDVTPADEIELEWKNPDIEGLVQFLVGEKGFSEERVRKGAEKLQKFLNAKQQGRLDGFFTAKPKEKAPVGKGKPDPKAKGTKRKGDDKAESSNKKGRKK</sequence>
<dbReference type="InterPro" id="IPR023426">
    <property type="entry name" value="Flap_endonuc"/>
</dbReference>
<feature type="region of interest" description="Disordered" evidence="14">
    <location>
        <begin position="374"/>
        <end position="423"/>
    </location>
</feature>
<dbReference type="FunFam" id="3.40.50.1010:FF:000003">
    <property type="entry name" value="Flap endonuclease 1"/>
    <property type="match status" value="1"/>
</dbReference>
<dbReference type="InterPro" id="IPR006086">
    <property type="entry name" value="XPG-I_dom"/>
</dbReference>
<dbReference type="InterPro" id="IPR036279">
    <property type="entry name" value="5-3_exonuclease_C_sf"/>
</dbReference>
<dbReference type="CDD" id="cd09867">
    <property type="entry name" value="PIN_FEN1"/>
    <property type="match status" value="1"/>
</dbReference>
<dbReference type="PRINTS" id="PR00853">
    <property type="entry name" value="XPGRADSUPER"/>
</dbReference>
<dbReference type="SUPFAM" id="SSF47807">
    <property type="entry name" value="5' to 3' exonuclease, C-terminal subdomain"/>
    <property type="match status" value="1"/>
</dbReference>
<dbReference type="OrthoDB" id="1937206at2759"/>
<organism evidence="17 18">
    <name type="scientific">Panaeolus cyanescens</name>
    <dbReference type="NCBI Taxonomy" id="181874"/>
    <lineage>
        <taxon>Eukaryota</taxon>
        <taxon>Fungi</taxon>
        <taxon>Dikarya</taxon>
        <taxon>Basidiomycota</taxon>
        <taxon>Agaricomycotina</taxon>
        <taxon>Agaricomycetes</taxon>
        <taxon>Agaricomycetidae</taxon>
        <taxon>Agaricales</taxon>
        <taxon>Agaricineae</taxon>
        <taxon>Galeropsidaceae</taxon>
        <taxon>Panaeolus</taxon>
    </lineage>
</organism>
<feature type="domain" description="XPG N-terminal" evidence="16">
    <location>
        <begin position="1"/>
        <end position="108"/>
    </location>
</feature>
<proteinExistence type="inferred from homology"/>
<evidence type="ECO:0000259" key="16">
    <source>
        <dbReference type="SMART" id="SM00485"/>
    </source>
</evidence>
<dbReference type="HAMAP" id="MF_00614">
    <property type="entry name" value="Fen"/>
    <property type="match status" value="1"/>
</dbReference>
<dbReference type="PROSITE" id="PS00841">
    <property type="entry name" value="XPG_1"/>
    <property type="match status" value="1"/>
</dbReference>
<dbReference type="AlphaFoldDB" id="A0A409VB34"/>
<dbReference type="EMBL" id="NHTK01006093">
    <property type="protein sequence ID" value="PPQ64153.1"/>
    <property type="molecule type" value="Genomic_DNA"/>
</dbReference>
<evidence type="ECO:0000256" key="8">
    <source>
        <dbReference type="ARBA" id="ARBA00022839"/>
    </source>
</evidence>
<gene>
    <name evidence="17" type="ORF">CVT24_008788</name>
</gene>
<dbReference type="InterPro" id="IPR006084">
    <property type="entry name" value="XPG/Rad2"/>
</dbReference>
<dbReference type="GO" id="GO:0006284">
    <property type="term" value="P:base-excision repair"/>
    <property type="evidence" value="ECO:0007669"/>
    <property type="project" value="UniProtKB-UniRule"/>
</dbReference>
<comment type="function">
    <text evidence="13">Structure-specific nuclease with 5'-flap endonuclease and 5'-3' exonuclease activities involved in DNA replication and repair. During DNA replication, cleaves the 5'-overhanging flap structure that is generated by displacement synthesis when DNA polymerase encounters the 5'-end of a downstream Okazaki fragment. It enters the flap from the 5'-end and then tracks to cleave the flap base, leaving a nick for ligation. Also involved in the long patch base excision repair (LP-BER) pathway, by cleaving within the apurinic/apyrimidinic (AP) site-terminated flap. Acts as a genome stabilization factor that prevents flaps from equilibrating into structures that lead to duplications and deletions. Also possesses 5'-3' exonuclease activity on nicked or gapped double-stranded DNA, and exhibits RNase H activity. Also involved in replication and repair of rDNA and in repairing mitochondrial DNA.</text>
</comment>
<evidence type="ECO:0000256" key="2">
    <source>
        <dbReference type="ARBA" id="ARBA00022705"/>
    </source>
</evidence>
<evidence type="ECO:0000256" key="6">
    <source>
        <dbReference type="ARBA" id="ARBA00022763"/>
    </source>
</evidence>
<dbReference type="FunCoup" id="A0A409VB34">
    <property type="interactions" value="725"/>
</dbReference>
<dbReference type="STRING" id="181874.A0A409VB34"/>
<dbReference type="GO" id="GO:0005654">
    <property type="term" value="C:nucleoplasm"/>
    <property type="evidence" value="ECO:0007669"/>
    <property type="project" value="UniProtKB-SubCell"/>
</dbReference>
<keyword evidence="18" id="KW-1185">Reference proteome</keyword>
<evidence type="ECO:0000256" key="3">
    <source>
        <dbReference type="ARBA" id="ARBA00022722"/>
    </source>
</evidence>
<feature type="region of interest" description="Disordered" evidence="14">
    <location>
        <begin position="246"/>
        <end position="317"/>
    </location>
</feature>
<dbReference type="SUPFAM" id="SSF88723">
    <property type="entry name" value="PIN domain-like"/>
    <property type="match status" value="1"/>
</dbReference>
<dbReference type="PANTHER" id="PTHR11081">
    <property type="entry name" value="FLAP ENDONUCLEASE FAMILY MEMBER"/>
    <property type="match status" value="1"/>
</dbReference>
<keyword evidence="8 13" id="KW-0269">Exonuclease</keyword>
<dbReference type="EC" id="3.1.-.-" evidence="13"/>
<keyword evidence="10 13" id="KW-0496">Mitochondrion</keyword>
<reference evidence="17 18" key="1">
    <citation type="journal article" date="2018" name="Evol. Lett.">
        <title>Horizontal gene cluster transfer increased hallucinogenic mushroom diversity.</title>
        <authorList>
            <person name="Reynolds H.T."/>
            <person name="Vijayakumar V."/>
            <person name="Gluck-Thaler E."/>
            <person name="Korotkin H.B."/>
            <person name="Matheny P.B."/>
            <person name="Slot J.C."/>
        </authorList>
    </citation>
    <scope>NUCLEOTIDE SEQUENCE [LARGE SCALE GENOMIC DNA]</scope>
    <source>
        <strain evidence="17 18">2629</strain>
    </source>
</reference>
<evidence type="ECO:0000256" key="5">
    <source>
        <dbReference type="ARBA" id="ARBA00022759"/>
    </source>
</evidence>
<comment type="similarity">
    <text evidence="13">Belongs to the XPG/RAD2 endonuclease family. FEN1 subfamily.</text>
</comment>
<dbReference type="SMART" id="SM00485">
    <property type="entry name" value="XPGN"/>
    <property type="match status" value="1"/>
</dbReference>
<evidence type="ECO:0000259" key="15">
    <source>
        <dbReference type="SMART" id="SM00484"/>
    </source>
</evidence>
<evidence type="ECO:0000256" key="10">
    <source>
        <dbReference type="ARBA" id="ARBA00023128"/>
    </source>
</evidence>
<dbReference type="GO" id="GO:0000287">
    <property type="term" value="F:magnesium ion binding"/>
    <property type="evidence" value="ECO:0007669"/>
    <property type="project" value="UniProtKB-UniRule"/>
</dbReference>
<evidence type="ECO:0000256" key="12">
    <source>
        <dbReference type="ARBA" id="ARBA00023242"/>
    </source>
</evidence>
<dbReference type="GO" id="GO:0043137">
    <property type="term" value="P:DNA replication, removal of RNA primer"/>
    <property type="evidence" value="ECO:0007669"/>
    <property type="project" value="UniProtKB-UniRule"/>
</dbReference>
<dbReference type="Proteomes" id="UP000284842">
    <property type="component" value="Unassembled WGS sequence"/>
</dbReference>
<evidence type="ECO:0000256" key="7">
    <source>
        <dbReference type="ARBA" id="ARBA00022801"/>
    </source>
</evidence>
<evidence type="ECO:0000313" key="18">
    <source>
        <dbReference type="Proteomes" id="UP000284842"/>
    </source>
</evidence>
<dbReference type="GO" id="GO:0005739">
    <property type="term" value="C:mitochondrion"/>
    <property type="evidence" value="ECO:0007669"/>
    <property type="project" value="UniProtKB-SubCell"/>
</dbReference>
<feature type="compositionally biased region" description="Basic and acidic residues" evidence="14">
    <location>
        <begin position="246"/>
        <end position="258"/>
    </location>
</feature>
<dbReference type="SMART" id="SM00484">
    <property type="entry name" value="XPGI"/>
    <property type="match status" value="1"/>
</dbReference>
<evidence type="ECO:0000256" key="1">
    <source>
        <dbReference type="ARBA" id="ARBA00022553"/>
    </source>
</evidence>
<keyword evidence="5 13" id="KW-0255">Endonuclease</keyword>
<dbReference type="GO" id="GO:0003677">
    <property type="term" value="F:DNA binding"/>
    <property type="evidence" value="ECO:0007669"/>
    <property type="project" value="UniProtKB-UniRule"/>
</dbReference>
<dbReference type="Pfam" id="PF00752">
    <property type="entry name" value="XPG_N"/>
    <property type="match status" value="1"/>
</dbReference>
<keyword evidence="6 13" id="KW-0227">DNA damage</keyword>
<keyword evidence="3 13" id="KW-0540">Nuclease</keyword>
<dbReference type="InterPro" id="IPR019974">
    <property type="entry name" value="XPG_CS"/>
</dbReference>
<evidence type="ECO:0000256" key="4">
    <source>
        <dbReference type="ARBA" id="ARBA00022723"/>
    </source>
</evidence>
<keyword evidence="12 13" id="KW-0539">Nucleus</keyword>
<evidence type="ECO:0000313" key="17">
    <source>
        <dbReference type="EMBL" id="PPQ64153.1"/>
    </source>
</evidence>
<comment type="caution">
    <text evidence="17">The sequence shown here is derived from an EMBL/GenBank/DDBJ whole genome shotgun (WGS) entry which is preliminary data.</text>
</comment>
<evidence type="ECO:0000256" key="9">
    <source>
        <dbReference type="ARBA" id="ARBA00022842"/>
    </source>
</evidence>